<evidence type="ECO:0000313" key="2">
    <source>
        <dbReference type="EMBL" id="MCZ9296373.1"/>
    </source>
</evidence>
<reference evidence="3 5" key="2">
    <citation type="submission" date="2024-01" db="EMBL/GenBank/DDBJ databases">
        <title>Description of two novel Corynebacterium species isolated from human nasal passages and skin.</title>
        <authorList>
            <person name="Popowitch E."/>
            <person name="Tran T.H."/>
            <person name="Escapa I.F."/>
            <person name="Bhatt E."/>
            <person name="Sozat A.K."/>
            <person name="Roberts A.Q."/>
            <person name="Segre J.A."/>
            <person name="Kong H."/>
            <person name="Conlan S."/>
            <person name="Lemon K.P."/>
            <person name="Kelly M.S."/>
        </authorList>
    </citation>
    <scope>NUCLEOTIDE SEQUENCE [LARGE SCALE GENOMIC DNA]</scope>
    <source>
        <strain evidence="3 5">KPL2619</strain>
    </source>
</reference>
<sequence length="85" mass="8708">MHSDGTYEALQEGTAEVRITPYLLRNGETRPAGKALNQTVAVTKKPAISGIGGGSSAGAAIGIIAAIVAILGIGSQVLRQMGFWQ</sequence>
<reference evidence="2" key="1">
    <citation type="submission" date="2022-02" db="EMBL/GenBank/DDBJ databases">
        <title>Corynebacterium sp. from urogenital microbiome.</title>
        <authorList>
            <person name="Cappelli E.A."/>
            <person name="Ribeiro T.G."/>
            <person name="Peixe L."/>
        </authorList>
    </citation>
    <scope>NUCLEOTIDE SEQUENCE</scope>
    <source>
        <strain evidence="2">C21Ua_68</strain>
    </source>
</reference>
<gene>
    <name evidence="2" type="ORF">L8V22_07350</name>
    <name evidence="3" type="ORF">WMQ01_05880</name>
</gene>
<name>A0A9X3RPE8_9CORY</name>
<keyword evidence="1" id="KW-0472">Membrane</keyword>
<protein>
    <submittedName>
        <fullName evidence="2">Uncharacterized protein</fullName>
    </submittedName>
</protein>
<accession>A0A9X3RPE8</accession>
<keyword evidence="1" id="KW-1133">Transmembrane helix</keyword>
<dbReference type="Proteomes" id="UP001371299">
    <property type="component" value="Unassembled WGS sequence"/>
</dbReference>
<dbReference type="AlphaFoldDB" id="A0A9X3RPE8"/>
<dbReference type="EMBL" id="JAKMUZ010000012">
    <property type="protein sequence ID" value="MCZ9296373.1"/>
    <property type="molecule type" value="Genomic_DNA"/>
</dbReference>
<dbReference type="EMBL" id="JBBMGJ010000009">
    <property type="protein sequence ID" value="MEK0145601.1"/>
    <property type="molecule type" value="Genomic_DNA"/>
</dbReference>
<organism evidence="2 4">
    <name type="scientific">Corynebacterium yonathiae</name>
    <dbReference type="NCBI Taxonomy" id="2913504"/>
    <lineage>
        <taxon>Bacteria</taxon>
        <taxon>Bacillati</taxon>
        <taxon>Actinomycetota</taxon>
        <taxon>Actinomycetes</taxon>
        <taxon>Mycobacteriales</taxon>
        <taxon>Corynebacteriaceae</taxon>
        <taxon>Corynebacterium</taxon>
    </lineage>
</organism>
<evidence type="ECO:0000256" key="1">
    <source>
        <dbReference type="SAM" id="Phobius"/>
    </source>
</evidence>
<evidence type="ECO:0000313" key="3">
    <source>
        <dbReference type="EMBL" id="MEK0145601.1"/>
    </source>
</evidence>
<evidence type="ECO:0000313" key="5">
    <source>
        <dbReference type="Proteomes" id="UP001371299"/>
    </source>
</evidence>
<keyword evidence="5" id="KW-1185">Reference proteome</keyword>
<feature type="transmembrane region" description="Helical" evidence="1">
    <location>
        <begin position="57"/>
        <end position="78"/>
    </location>
</feature>
<evidence type="ECO:0000313" key="4">
    <source>
        <dbReference type="Proteomes" id="UP001146439"/>
    </source>
</evidence>
<dbReference type="Proteomes" id="UP001146439">
    <property type="component" value="Unassembled WGS sequence"/>
</dbReference>
<comment type="caution">
    <text evidence="2">The sequence shown here is derived from an EMBL/GenBank/DDBJ whole genome shotgun (WGS) entry which is preliminary data.</text>
</comment>
<proteinExistence type="predicted"/>
<keyword evidence="1" id="KW-0812">Transmembrane</keyword>
<dbReference type="RefSeq" id="WP_238801614.1">
    <property type="nucleotide sequence ID" value="NZ_JAKMUZ010000012.1"/>
</dbReference>